<dbReference type="AlphaFoldDB" id="A0A7I4YG21"/>
<accession>A0A7I4YG21</accession>
<dbReference type="Proteomes" id="UP000025227">
    <property type="component" value="Unplaced"/>
</dbReference>
<protein>
    <submittedName>
        <fullName evidence="2">t-SNARE coiled-coil homology domain-containing protein</fullName>
    </submittedName>
</protein>
<organism evidence="1 2">
    <name type="scientific">Haemonchus contortus</name>
    <name type="common">Barber pole worm</name>
    <dbReference type="NCBI Taxonomy" id="6289"/>
    <lineage>
        <taxon>Eukaryota</taxon>
        <taxon>Metazoa</taxon>
        <taxon>Ecdysozoa</taxon>
        <taxon>Nematoda</taxon>
        <taxon>Chromadorea</taxon>
        <taxon>Rhabditida</taxon>
        <taxon>Rhabditina</taxon>
        <taxon>Rhabditomorpha</taxon>
        <taxon>Strongyloidea</taxon>
        <taxon>Trichostrongylidae</taxon>
        <taxon>Haemonchus</taxon>
    </lineage>
</organism>
<evidence type="ECO:0000313" key="1">
    <source>
        <dbReference type="Proteomes" id="UP000025227"/>
    </source>
</evidence>
<name>A0A7I4YG21_HAECO</name>
<evidence type="ECO:0000313" key="2">
    <source>
        <dbReference type="WBParaSite" id="HCON_00094750-00001"/>
    </source>
</evidence>
<reference evidence="2" key="1">
    <citation type="submission" date="2020-12" db="UniProtKB">
        <authorList>
            <consortium name="WormBaseParasite"/>
        </authorList>
    </citation>
    <scope>IDENTIFICATION</scope>
    <source>
        <strain evidence="2">MHco3</strain>
    </source>
</reference>
<dbReference type="WBParaSite" id="HCON_00094750-00001">
    <property type="protein sequence ID" value="HCON_00094750-00001"/>
    <property type="gene ID" value="HCON_00094750"/>
</dbReference>
<proteinExistence type="predicted"/>
<keyword evidence="1" id="KW-1185">Reference proteome</keyword>
<sequence>MKQAELCNNSLFVTMDEVDVAMHIQPLVEAVKDLREQLNVVAVGLNSKIDALADMLTRQSDTINRKVELLMERTQPKSNCLFCLIEDNKDCHPTGRCCRYPDAVSRAVRASNLNLCNRCLQPRHREDCGILCTYFGREHNVLLCPSKLSQSTGSLKRKKF</sequence>